<dbReference type="EMBL" id="JAHUTJ010009288">
    <property type="protein sequence ID" value="MED6267669.1"/>
    <property type="molecule type" value="Genomic_DNA"/>
</dbReference>
<keyword evidence="2" id="KW-1185">Reference proteome</keyword>
<organism evidence="1 2">
    <name type="scientific">Characodon lateralis</name>
    <dbReference type="NCBI Taxonomy" id="208331"/>
    <lineage>
        <taxon>Eukaryota</taxon>
        <taxon>Metazoa</taxon>
        <taxon>Chordata</taxon>
        <taxon>Craniata</taxon>
        <taxon>Vertebrata</taxon>
        <taxon>Euteleostomi</taxon>
        <taxon>Actinopterygii</taxon>
        <taxon>Neopterygii</taxon>
        <taxon>Teleostei</taxon>
        <taxon>Neoteleostei</taxon>
        <taxon>Acanthomorphata</taxon>
        <taxon>Ovalentaria</taxon>
        <taxon>Atherinomorphae</taxon>
        <taxon>Cyprinodontiformes</taxon>
        <taxon>Goodeidae</taxon>
        <taxon>Characodon</taxon>
    </lineage>
</organism>
<comment type="caution">
    <text evidence="1">The sequence shown here is derived from an EMBL/GenBank/DDBJ whole genome shotgun (WGS) entry which is preliminary data.</text>
</comment>
<dbReference type="Proteomes" id="UP001352852">
    <property type="component" value="Unassembled WGS sequence"/>
</dbReference>
<accession>A0ABU7D151</accession>
<proteinExistence type="predicted"/>
<evidence type="ECO:0000313" key="1">
    <source>
        <dbReference type="EMBL" id="MED6267669.1"/>
    </source>
</evidence>
<name>A0ABU7D151_9TELE</name>
<protein>
    <submittedName>
        <fullName evidence="1">Uncharacterized protein</fullName>
    </submittedName>
</protein>
<evidence type="ECO:0000313" key="2">
    <source>
        <dbReference type="Proteomes" id="UP001352852"/>
    </source>
</evidence>
<reference evidence="1 2" key="1">
    <citation type="submission" date="2021-06" db="EMBL/GenBank/DDBJ databases">
        <authorList>
            <person name="Palmer J.M."/>
        </authorList>
    </citation>
    <scope>NUCLEOTIDE SEQUENCE [LARGE SCALE GENOMIC DNA]</scope>
    <source>
        <strain evidence="1 2">CL_MEX2019</strain>
        <tissue evidence="1">Muscle</tissue>
    </source>
</reference>
<sequence>MNAPGPDTEVRKENEVSLAWGYQEIRDPLGHQAHLGSLHKALLALQGPVDLLGHVTRLIVFFLPCKQRVECHVVWYP</sequence>
<gene>
    <name evidence="1" type="ORF">CHARACLAT_014544</name>
</gene>